<dbReference type="Proteomes" id="UP000268014">
    <property type="component" value="Unassembled WGS sequence"/>
</dbReference>
<gene>
    <name evidence="1" type="ORF">HPLM_LOCUS8639</name>
</gene>
<evidence type="ECO:0000313" key="3">
    <source>
        <dbReference type="WBParaSite" id="HPLM_0000864701-mRNA-1"/>
    </source>
</evidence>
<dbReference type="EMBL" id="UZAF01016903">
    <property type="protein sequence ID" value="VDO35442.1"/>
    <property type="molecule type" value="Genomic_DNA"/>
</dbReference>
<organism evidence="3">
    <name type="scientific">Haemonchus placei</name>
    <name type="common">Barber's pole worm</name>
    <dbReference type="NCBI Taxonomy" id="6290"/>
    <lineage>
        <taxon>Eukaryota</taxon>
        <taxon>Metazoa</taxon>
        <taxon>Ecdysozoa</taxon>
        <taxon>Nematoda</taxon>
        <taxon>Chromadorea</taxon>
        <taxon>Rhabditida</taxon>
        <taxon>Rhabditina</taxon>
        <taxon>Rhabditomorpha</taxon>
        <taxon>Strongyloidea</taxon>
        <taxon>Trichostrongylidae</taxon>
        <taxon>Haemonchus</taxon>
    </lineage>
</organism>
<proteinExistence type="predicted"/>
<dbReference type="AlphaFoldDB" id="A0A0N4WDI4"/>
<evidence type="ECO:0000313" key="2">
    <source>
        <dbReference type="Proteomes" id="UP000268014"/>
    </source>
</evidence>
<dbReference type="WBParaSite" id="HPLM_0000864701-mRNA-1">
    <property type="protein sequence ID" value="HPLM_0000864701-mRNA-1"/>
    <property type="gene ID" value="HPLM_0000864701"/>
</dbReference>
<reference evidence="3" key="1">
    <citation type="submission" date="2017-02" db="UniProtKB">
        <authorList>
            <consortium name="WormBaseParasite"/>
        </authorList>
    </citation>
    <scope>IDENTIFICATION</scope>
</reference>
<accession>A0A0N4WDI4</accession>
<keyword evidence="2" id="KW-1185">Reference proteome</keyword>
<reference evidence="1 2" key="2">
    <citation type="submission" date="2018-11" db="EMBL/GenBank/DDBJ databases">
        <authorList>
            <consortium name="Pathogen Informatics"/>
        </authorList>
    </citation>
    <scope>NUCLEOTIDE SEQUENCE [LARGE SCALE GENOMIC DNA]</scope>
    <source>
        <strain evidence="1 2">MHpl1</strain>
    </source>
</reference>
<sequence>MFLNNTLKGIRRIAGAFDNEGVQVHFRFVLKNGNAAAGARDLARTPLSHAFWREAANLRTHDQLLCTYALAIDNALEHDRTAYNRDRKKN</sequence>
<protein>
    <submittedName>
        <fullName evidence="3">RNase H domain-containing protein</fullName>
    </submittedName>
</protein>
<name>A0A0N4WDI4_HAEPC</name>
<evidence type="ECO:0000313" key="1">
    <source>
        <dbReference type="EMBL" id="VDO35442.1"/>
    </source>
</evidence>